<dbReference type="EC" id="2.1.1.-" evidence="6"/>
<dbReference type="AlphaFoldDB" id="A0A1D1YLB8"/>
<dbReference type="InterPro" id="IPR029063">
    <property type="entry name" value="SAM-dependent_MTases_sf"/>
</dbReference>
<evidence type="ECO:0000256" key="7">
    <source>
        <dbReference type="SAM" id="MobiDB-lite"/>
    </source>
</evidence>
<gene>
    <name evidence="8" type="primary">At4g00740_1</name>
    <name evidence="8" type="ORF">g.48266</name>
</gene>
<dbReference type="EMBL" id="GDJX01012505">
    <property type="protein sequence ID" value="JAT55431.1"/>
    <property type="molecule type" value="Transcribed_RNA"/>
</dbReference>
<evidence type="ECO:0000256" key="5">
    <source>
        <dbReference type="ARBA" id="ARBA00037847"/>
    </source>
</evidence>
<evidence type="ECO:0000313" key="8">
    <source>
        <dbReference type="EMBL" id="JAT55431.1"/>
    </source>
</evidence>
<comment type="subcellular location">
    <subcellularLocation>
        <location evidence="5">Endomembrane system</location>
        <topology evidence="5">Single-pass membrane protein</topology>
    </subcellularLocation>
    <subcellularLocation>
        <location evidence="1 6">Membrane</location>
        <topology evidence="1 6">Single-pass type II membrane protein</topology>
    </subcellularLocation>
</comment>
<evidence type="ECO:0000256" key="4">
    <source>
        <dbReference type="ARBA" id="ARBA00022968"/>
    </source>
</evidence>
<keyword evidence="4 6" id="KW-0735">Signal-anchor</keyword>
<organism evidence="8">
    <name type="scientific">Anthurium amnicola</name>
    <dbReference type="NCBI Taxonomy" id="1678845"/>
    <lineage>
        <taxon>Eukaryota</taxon>
        <taxon>Viridiplantae</taxon>
        <taxon>Streptophyta</taxon>
        <taxon>Embryophyta</taxon>
        <taxon>Tracheophyta</taxon>
        <taxon>Spermatophyta</taxon>
        <taxon>Magnoliopsida</taxon>
        <taxon>Liliopsida</taxon>
        <taxon>Araceae</taxon>
        <taxon>Pothoideae</taxon>
        <taxon>Potheae</taxon>
        <taxon>Anthurium</taxon>
    </lineage>
</organism>
<keyword evidence="6" id="KW-0472">Membrane</keyword>
<keyword evidence="6" id="KW-0325">Glycoprotein</keyword>
<dbReference type="PANTHER" id="PTHR10108">
    <property type="entry name" value="SAM-DEPENDENT METHYLTRANSFERASE"/>
    <property type="match status" value="1"/>
</dbReference>
<dbReference type="PANTHER" id="PTHR10108:SF763">
    <property type="entry name" value="PECTIN METHYLTRANSFERASE QUA3-RELATED"/>
    <property type="match status" value="1"/>
</dbReference>
<comment type="similarity">
    <text evidence="2 6">Belongs to the methyltransferase superfamily.</text>
</comment>
<protein>
    <recommendedName>
        <fullName evidence="6">Methyltransferase</fullName>
        <ecNumber evidence="6">2.1.1.-</ecNumber>
    </recommendedName>
</protein>
<reference evidence="8" key="1">
    <citation type="submission" date="2015-07" db="EMBL/GenBank/DDBJ databases">
        <title>Transcriptome Assembly of Anthurium amnicola.</title>
        <authorList>
            <person name="Suzuki J."/>
        </authorList>
    </citation>
    <scope>NUCLEOTIDE SEQUENCE</scope>
</reference>
<dbReference type="GO" id="GO:0032259">
    <property type="term" value="P:methylation"/>
    <property type="evidence" value="ECO:0007669"/>
    <property type="project" value="UniProtKB-KW"/>
</dbReference>
<evidence type="ECO:0000256" key="1">
    <source>
        <dbReference type="ARBA" id="ARBA00004606"/>
    </source>
</evidence>
<sequence length="616" mass="68996">MGHLSLPVTRRTPRQWRLLDLVSGSFFVAVVVFFVLVFTSLGDSLAASGRRSLALSSSSDPRQRERVIALLDGADEDTQGQRRSGRRGRGAGAEGKVIEACPADDVDHMPCEDPRRNSQLSRHMNFYRERHCPLPEETPLCLIPPPDEYRIPVPWPDSLQKIWHSNMPHNKIAERKGHQGWMKEKGPYFVFPGGGTMFPDGAEQYIERLGQYIPISENVLRTALDMGCGVASFGGFLLKENILTLSFAPRDSHKSQIQFALERGIPAFVAMLGTRRLPFPAYSFDLVHCSRCLIPFTAYNGTYFIEVDRLLRPGGYLVISGPPVQWPKQDKEWADLQSVAHALCYELIVVDGNTVIWKKPSGDSCLPNQNEFGLDICSEVDDPSEAWYFNLKKCVSKVSLTEETAIGSIPKWPDRLAKPPARVSHVKNGVDVFEADRRRWIRRVAFYKKSLGLKIGTPAIRNVMDMNAFFGGFASAVSSDPVWVMNVVPARKPLTLDVIYDRGLIGVYHDWCEPFSTYPRTYDLIHVAGIISLSRDTNSGKSRCSIVDLMAEMDRILRPEGTVVIRDASKAIERVARIARAVRWTVTVHDAEPESSSGEKILLATKQLWKLPSASL</sequence>
<keyword evidence="6" id="KW-1133">Transmembrane helix</keyword>
<evidence type="ECO:0000256" key="2">
    <source>
        <dbReference type="ARBA" id="ARBA00008361"/>
    </source>
</evidence>
<dbReference type="SUPFAM" id="SSF53335">
    <property type="entry name" value="S-adenosyl-L-methionine-dependent methyltransferases"/>
    <property type="match status" value="2"/>
</dbReference>
<name>A0A1D1YLB8_9ARAE</name>
<evidence type="ECO:0000256" key="6">
    <source>
        <dbReference type="RuleBase" id="RU366043"/>
    </source>
</evidence>
<dbReference type="GO" id="GO:0016020">
    <property type="term" value="C:membrane"/>
    <property type="evidence" value="ECO:0007669"/>
    <property type="project" value="UniProtKB-SubCell"/>
</dbReference>
<keyword evidence="6 8" id="KW-0808">Transferase</keyword>
<feature type="region of interest" description="Disordered" evidence="7">
    <location>
        <begin position="72"/>
        <end position="94"/>
    </location>
</feature>
<dbReference type="GO" id="GO:0008757">
    <property type="term" value="F:S-adenosylmethionine-dependent methyltransferase activity"/>
    <property type="evidence" value="ECO:0007669"/>
    <property type="project" value="TreeGrafter"/>
</dbReference>
<feature type="transmembrane region" description="Helical" evidence="6">
    <location>
        <begin position="21"/>
        <end position="41"/>
    </location>
</feature>
<keyword evidence="3 6" id="KW-0489">Methyltransferase</keyword>
<dbReference type="GO" id="GO:0005768">
    <property type="term" value="C:endosome"/>
    <property type="evidence" value="ECO:0007669"/>
    <property type="project" value="TreeGrafter"/>
</dbReference>
<dbReference type="Pfam" id="PF03141">
    <property type="entry name" value="Methyltransf_29"/>
    <property type="match status" value="1"/>
</dbReference>
<dbReference type="Gene3D" id="3.40.50.150">
    <property type="entry name" value="Vaccinia Virus protein VP39"/>
    <property type="match status" value="1"/>
</dbReference>
<dbReference type="InterPro" id="IPR004159">
    <property type="entry name" value="Put_SAM_MeTrfase"/>
</dbReference>
<keyword evidence="6" id="KW-0812">Transmembrane</keyword>
<dbReference type="FunFam" id="3.40.50.150:FF:000165">
    <property type="entry name" value="probable methyltransferase PMT13"/>
    <property type="match status" value="1"/>
</dbReference>
<proteinExistence type="inferred from homology"/>
<dbReference type="GO" id="GO:0005802">
    <property type="term" value="C:trans-Golgi network"/>
    <property type="evidence" value="ECO:0007669"/>
    <property type="project" value="TreeGrafter"/>
</dbReference>
<evidence type="ECO:0000256" key="3">
    <source>
        <dbReference type="ARBA" id="ARBA00022603"/>
    </source>
</evidence>
<accession>A0A1D1YLB8</accession>